<organism evidence="2 3">
    <name type="scientific">Haematococcus lacustris</name>
    <name type="common">Green alga</name>
    <name type="synonym">Haematococcus pluvialis</name>
    <dbReference type="NCBI Taxonomy" id="44745"/>
    <lineage>
        <taxon>Eukaryota</taxon>
        <taxon>Viridiplantae</taxon>
        <taxon>Chlorophyta</taxon>
        <taxon>core chlorophytes</taxon>
        <taxon>Chlorophyceae</taxon>
        <taxon>CS clade</taxon>
        <taxon>Chlamydomonadales</taxon>
        <taxon>Haematococcaceae</taxon>
        <taxon>Haematococcus</taxon>
    </lineage>
</organism>
<comment type="caution">
    <text evidence="2">The sequence shown here is derived from an EMBL/GenBank/DDBJ whole genome shotgun (WGS) entry which is preliminary data.</text>
</comment>
<proteinExistence type="predicted"/>
<evidence type="ECO:0000313" key="2">
    <source>
        <dbReference type="EMBL" id="GFH10228.1"/>
    </source>
</evidence>
<dbReference type="AlphaFoldDB" id="A0A699YR42"/>
<sequence>MHLNPTHMPPCSSHGKEEQPELLLLPGGGESSGDVGMLLGMDEELVGVLLSQG</sequence>
<keyword evidence="3" id="KW-1185">Reference proteome</keyword>
<feature type="non-terminal residue" evidence="2">
    <location>
        <position position="1"/>
    </location>
</feature>
<evidence type="ECO:0000313" key="3">
    <source>
        <dbReference type="Proteomes" id="UP000485058"/>
    </source>
</evidence>
<dbReference type="EMBL" id="BLLF01000298">
    <property type="protein sequence ID" value="GFH10228.1"/>
    <property type="molecule type" value="Genomic_DNA"/>
</dbReference>
<dbReference type="Proteomes" id="UP000485058">
    <property type="component" value="Unassembled WGS sequence"/>
</dbReference>
<protein>
    <submittedName>
        <fullName evidence="2">Uncharacterized protein</fullName>
    </submittedName>
</protein>
<name>A0A699YR42_HAELA</name>
<feature type="region of interest" description="Disordered" evidence="1">
    <location>
        <begin position="1"/>
        <end position="29"/>
    </location>
</feature>
<reference evidence="2 3" key="1">
    <citation type="submission" date="2020-02" db="EMBL/GenBank/DDBJ databases">
        <title>Draft genome sequence of Haematococcus lacustris strain NIES-144.</title>
        <authorList>
            <person name="Morimoto D."/>
            <person name="Nakagawa S."/>
            <person name="Yoshida T."/>
            <person name="Sawayama S."/>
        </authorList>
    </citation>
    <scope>NUCLEOTIDE SEQUENCE [LARGE SCALE GENOMIC DNA]</scope>
    <source>
        <strain evidence="2 3">NIES-144</strain>
    </source>
</reference>
<accession>A0A699YR42</accession>
<evidence type="ECO:0000256" key="1">
    <source>
        <dbReference type="SAM" id="MobiDB-lite"/>
    </source>
</evidence>
<gene>
    <name evidence="2" type="ORF">HaLaN_05503</name>
</gene>